<evidence type="ECO:0000256" key="2">
    <source>
        <dbReference type="ARBA" id="ARBA00022490"/>
    </source>
</evidence>
<keyword evidence="2 8" id="KW-0963">Cytoplasm</keyword>
<keyword evidence="6 8" id="KW-0648">Protein biosynthesis</keyword>
<feature type="domain" description="Glutamyl/glutaminyl-tRNA synthetase class Ib catalytic" evidence="9">
    <location>
        <begin position="5"/>
        <end position="345"/>
    </location>
</feature>
<comment type="function">
    <text evidence="8">Catalyzes the attachment of glutamate to tRNA(Glu) in a two-step reaction: glutamate is first activated by ATP to form Glu-AMP and then transferred to the acceptor end of tRNA(Glu).</text>
</comment>
<evidence type="ECO:0000256" key="7">
    <source>
        <dbReference type="ARBA" id="ARBA00023146"/>
    </source>
</evidence>
<dbReference type="InterPro" id="IPR014729">
    <property type="entry name" value="Rossmann-like_a/b/a_fold"/>
</dbReference>
<evidence type="ECO:0000259" key="9">
    <source>
        <dbReference type="Pfam" id="PF00749"/>
    </source>
</evidence>
<feature type="binding site" evidence="8">
    <location>
        <position position="262"/>
    </location>
    <ligand>
        <name>ATP</name>
        <dbReference type="ChEBI" id="CHEBI:30616"/>
    </ligand>
</feature>
<dbReference type="PRINTS" id="PR00987">
    <property type="entry name" value="TRNASYNTHGLU"/>
</dbReference>
<dbReference type="InterPro" id="IPR020751">
    <property type="entry name" value="aa-tRNA-synth_I_codon-bd_sub2"/>
</dbReference>
<feature type="short sequence motif" description="'KMSKS' region" evidence="8">
    <location>
        <begin position="259"/>
        <end position="263"/>
    </location>
</feature>
<dbReference type="Proteomes" id="UP000539265">
    <property type="component" value="Unassembled WGS sequence"/>
</dbReference>
<dbReference type="InterPro" id="IPR045462">
    <property type="entry name" value="aa-tRNA-synth_I_cd-bd"/>
</dbReference>
<feature type="domain" description="Aminoacyl-tRNA synthetase class I anticodon-binding" evidence="10">
    <location>
        <begin position="375"/>
        <end position="501"/>
    </location>
</feature>
<dbReference type="AlphaFoldDB" id="A0A839SB39"/>
<dbReference type="InterPro" id="IPR033910">
    <property type="entry name" value="GluRS_core"/>
</dbReference>
<organism evidence="11 12">
    <name type="scientific">Mucilaginibacter gotjawali</name>
    <dbReference type="NCBI Taxonomy" id="1550579"/>
    <lineage>
        <taxon>Bacteria</taxon>
        <taxon>Pseudomonadati</taxon>
        <taxon>Bacteroidota</taxon>
        <taxon>Sphingobacteriia</taxon>
        <taxon>Sphingobacteriales</taxon>
        <taxon>Sphingobacteriaceae</taxon>
        <taxon>Mucilaginibacter</taxon>
    </lineage>
</organism>
<keyword evidence="4 8" id="KW-0547">Nucleotide-binding</keyword>
<dbReference type="Pfam" id="PF00749">
    <property type="entry name" value="tRNA-synt_1c"/>
    <property type="match status" value="1"/>
</dbReference>
<dbReference type="InterPro" id="IPR020058">
    <property type="entry name" value="Glu/Gln-tRNA-synth_Ib_cat-dom"/>
</dbReference>
<dbReference type="EMBL" id="JACHWX010000002">
    <property type="protein sequence ID" value="MBB3054463.1"/>
    <property type="molecule type" value="Genomic_DNA"/>
</dbReference>
<comment type="subunit">
    <text evidence="8">Monomer.</text>
</comment>
<keyword evidence="12" id="KW-1185">Reference proteome</keyword>
<dbReference type="PROSITE" id="PS00178">
    <property type="entry name" value="AA_TRNA_LIGASE_I"/>
    <property type="match status" value="1"/>
</dbReference>
<keyword evidence="7 8" id="KW-0030">Aminoacyl-tRNA synthetase</keyword>
<dbReference type="PANTHER" id="PTHR43311:SF2">
    <property type="entry name" value="GLUTAMATE--TRNA LIGASE, MITOCHONDRIAL-RELATED"/>
    <property type="match status" value="1"/>
</dbReference>
<dbReference type="GO" id="GO:0006424">
    <property type="term" value="P:glutamyl-tRNA aminoacylation"/>
    <property type="evidence" value="ECO:0007669"/>
    <property type="project" value="UniProtKB-UniRule"/>
</dbReference>
<protein>
    <recommendedName>
        <fullName evidence="8">Glutamate--tRNA ligase</fullName>
        <ecNumber evidence="8">6.1.1.17</ecNumber>
    </recommendedName>
    <alternativeName>
        <fullName evidence="8">Glutamyl-tRNA synthetase</fullName>
        <shortName evidence="8">GluRS</shortName>
    </alternativeName>
</protein>
<comment type="catalytic activity">
    <reaction evidence="8">
        <text>tRNA(Glu) + L-glutamate + ATP = L-glutamyl-tRNA(Glu) + AMP + diphosphate</text>
        <dbReference type="Rhea" id="RHEA:23540"/>
        <dbReference type="Rhea" id="RHEA-COMP:9663"/>
        <dbReference type="Rhea" id="RHEA-COMP:9680"/>
        <dbReference type="ChEBI" id="CHEBI:29985"/>
        <dbReference type="ChEBI" id="CHEBI:30616"/>
        <dbReference type="ChEBI" id="CHEBI:33019"/>
        <dbReference type="ChEBI" id="CHEBI:78442"/>
        <dbReference type="ChEBI" id="CHEBI:78520"/>
        <dbReference type="ChEBI" id="CHEBI:456215"/>
        <dbReference type="EC" id="6.1.1.17"/>
    </reaction>
</comment>
<dbReference type="InterPro" id="IPR020752">
    <property type="entry name" value="Glu-tRNA-synth_I_codon-bd_sub1"/>
</dbReference>
<dbReference type="InterPro" id="IPR000924">
    <property type="entry name" value="Glu/Gln-tRNA-synth"/>
</dbReference>
<comment type="caution">
    <text evidence="8">Lacks conserved residue(s) required for the propagation of feature annotation.</text>
</comment>
<evidence type="ECO:0000313" key="11">
    <source>
        <dbReference type="EMBL" id="MBB3054463.1"/>
    </source>
</evidence>
<dbReference type="PANTHER" id="PTHR43311">
    <property type="entry name" value="GLUTAMATE--TRNA LIGASE"/>
    <property type="match status" value="1"/>
</dbReference>
<dbReference type="SUPFAM" id="SSF52374">
    <property type="entry name" value="Nucleotidylyl transferase"/>
    <property type="match status" value="1"/>
</dbReference>
<dbReference type="InterPro" id="IPR049940">
    <property type="entry name" value="GluQ/Sye"/>
</dbReference>
<dbReference type="InterPro" id="IPR008925">
    <property type="entry name" value="aa_tRNA-synth_I_cd-bd_sf"/>
</dbReference>
<dbReference type="HAMAP" id="MF_00022">
    <property type="entry name" value="Glu_tRNA_synth_type1"/>
    <property type="match status" value="1"/>
</dbReference>
<proteinExistence type="inferred from homology"/>
<dbReference type="GO" id="GO:0005524">
    <property type="term" value="F:ATP binding"/>
    <property type="evidence" value="ECO:0007669"/>
    <property type="project" value="UniProtKB-UniRule"/>
</dbReference>
<keyword evidence="5 8" id="KW-0067">ATP-binding</keyword>
<dbReference type="RefSeq" id="WP_183475805.1">
    <property type="nucleotide sequence ID" value="NZ_JACHWX010000002.1"/>
</dbReference>
<evidence type="ECO:0000256" key="6">
    <source>
        <dbReference type="ARBA" id="ARBA00022917"/>
    </source>
</evidence>
<comment type="caution">
    <text evidence="11">The sequence shown here is derived from an EMBL/GenBank/DDBJ whole genome shotgun (WGS) entry which is preliminary data.</text>
</comment>
<dbReference type="GO" id="GO:0000049">
    <property type="term" value="F:tRNA binding"/>
    <property type="evidence" value="ECO:0007669"/>
    <property type="project" value="InterPro"/>
</dbReference>
<accession>A0A839SB39</accession>
<dbReference type="Pfam" id="PF19269">
    <property type="entry name" value="Anticodon_2"/>
    <property type="match status" value="1"/>
</dbReference>
<dbReference type="SUPFAM" id="SSF48163">
    <property type="entry name" value="An anticodon-binding domain of class I aminoacyl-tRNA synthetases"/>
    <property type="match status" value="1"/>
</dbReference>
<dbReference type="GO" id="GO:0008270">
    <property type="term" value="F:zinc ion binding"/>
    <property type="evidence" value="ECO:0007669"/>
    <property type="project" value="InterPro"/>
</dbReference>
<evidence type="ECO:0000256" key="4">
    <source>
        <dbReference type="ARBA" id="ARBA00022741"/>
    </source>
</evidence>
<dbReference type="EC" id="6.1.1.17" evidence="8"/>
<evidence type="ECO:0000259" key="10">
    <source>
        <dbReference type="Pfam" id="PF19269"/>
    </source>
</evidence>
<comment type="subcellular location">
    <subcellularLocation>
        <location evidence="8">Cytoplasm</location>
    </subcellularLocation>
</comment>
<sequence length="507" mass="57905">MSDKKVRVRFAPSPTGGLHLGGVRTVLFNYLFAKQHEGDFILRIEDTDQNRYVEGAEDYILDCLKWCGLTPDESPVAGGPYAPYRQSERKAIYREYAEKLVRQGHAYYAFDTPEELDKNRKEIPNFQYGQVYRDGLRNSLSLTEHEVDELLDAHTPHVIRIKMPADERVSFTDMIRGNVSFETNQVDDKVLLKADGMPTYHLAVVVDDYLMKITHAFRGEEWLPSAPVHLLLWEYLGWKADMPEWAHLPLILKPDGHGKLSKRDGARLGFPVYAMNWFDAKTGELTPGFRELGFLPEAFLNLLATLGWNDGTDQELFSLDELIEKFSIDRVSKAGAKFDFEKAKWFNAEWIKKSEALSLKSEVKKILEDKGVVVSDEAYLLKVIDKIKDRVVLLPDFYQQAAYFFEQPKEYDANSVKPKWTDAKTQFFISLITLFGATEAWDEASLEAAFKAHAEEKAIKVGELMLPFRIMLVGGKFGPHVFDIAALLGKVETIRRIEKALEVFTAE</sequence>
<dbReference type="FunFam" id="3.40.50.620:FF:000127">
    <property type="entry name" value="Glutamate--tRNA ligase"/>
    <property type="match status" value="1"/>
</dbReference>
<gene>
    <name evidence="8" type="primary">gltX</name>
    <name evidence="11" type="ORF">FHS11_000873</name>
</gene>
<evidence type="ECO:0000256" key="8">
    <source>
        <dbReference type="HAMAP-Rule" id="MF_00022"/>
    </source>
</evidence>
<dbReference type="InterPro" id="IPR004527">
    <property type="entry name" value="Glu-tRNA-ligase_bac/mito"/>
</dbReference>
<dbReference type="CDD" id="cd00808">
    <property type="entry name" value="GluRS_core"/>
    <property type="match status" value="1"/>
</dbReference>
<evidence type="ECO:0000256" key="5">
    <source>
        <dbReference type="ARBA" id="ARBA00022840"/>
    </source>
</evidence>
<comment type="similarity">
    <text evidence="1 8">Belongs to the class-I aminoacyl-tRNA synthetase family. Glutamate--tRNA ligase type 1 subfamily.</text>
</comment>
<dbReference type="NCBIfam" id="TIGR00464">
    <property type="entry name" value="gltX_bact"/>
    <property type="match status" value="1"/>
</dbReference>
<dbReference type="GO" id="GO:0004818">
    <property type="term" value="F:glutamate-tRNA ligase activity"/>
    <property type="evidence" value="ECO:0007669"/>
    <property type="project" value="UniProtKB-UniRule"/>
</dbReference>
<feature type="short sequence motif" description="'HIGH' region" evidence="8">
    <location>
        <begin position="12"/>
        <end position="22"/>
    </location>
</feature>
<reference evidence="11" key="1">
    <citation type="submission" date="2020-08" db="EMBL/GenBank/DDBJ databases">
        <title>Genomic Encyclopedia of Type Strains, Phase III (KMG-III): the genomes of soil and plant-associated and newly described type strains.</title>
        <authorList>
            <person name="Whitman W."/>
        </authorList>
    </citation>
    <scope>NUCLEOTIDE SEQUENCE [LARGE SCALE GENOMIC DNA]</scope>
    <source>
        <strain evidence="11">CECT 8628</strain>
    </source>
</reference>
<evidence type="ECO:0000313" key="12">
    <source>
        <dbReference type="Proteomes" id="UP000539265"/>
    </source>
</evidence>
<name>A0A839SB39_9SPHI</name>
<evidence type="ECO:0000256" key="3">
    <source>
        <dbReference type="ARBA" id="ARBA00022598"/>
    </source>
</evidence>
<dbReference type="Gene3D" id="1.10.10.350">
    <property type="match status" value="1"/>
</dbReference>
<dbReference type="GO" id="GO:0005829">
    <property type="term" value="C:cytosol"/>
    <property type="evidence" value="ECO:0007669"/>
    <property type="project" value="TreeGrafter"/>
</dbReference>
<dbReference type="InterPro" id="IPR001412">
    <property type="entry name" value="aa-tRNA-synth_I_CS"/>
</dbReference>
<dbReference type="Gene3D" id="1.10.8.70">
    <property type="entry name" value="Glutamate-tRNA synthetase, class I, anticodon-binding domain 1"/>
    <property type="match status" value="1"/>
</dbReference>
<evidence type="ECO:0000256" key="1">
    <source>
        <dbReference type="ARBA" id="ARBA00007894"/>
    </source>
</evidence>
<dbReference type="Gene3D" id="3.40.50.620">
    <property type="entry name" value="HUPs"/>
    <property type="match status" value="1"/>
</dbReference>
<keyword evidence="3 8" id="KW-0436">Ligase</keyword>